<dbReference type="InterPro" id="IPR013096">
    <property type="entry name" value="Cupin_2"/>
</dbReference>
<dbReference type="PIRSF" id="PIRSF029883">
    <property type="entry name" value="KdgF"/>
    <property type="match status" value="1"/>
</dbReference>
<comment type="caution">
    <text evidence="2">The sequence shown here is derived from an EMBL/GenBank/DDBJ whole genome shotgun (WGS) entry which is preliminary data.</text>
</comment>
<evidence type="ECO:0000313" key="2">
    <source>
        <dbReference type="EMBL" id="PSL26740.1"/>
    </source>
</evidence>
<evidence type="ECO:0000313" key="3">
    <source>
        <dbReference type="Proteomes" id="UP000241964"/>
    </source>
</evidence>
<dbReference type="OrthoDB" id="9811153at2"/>
<dbReference type="Proteomes" id="UP000241964">
    <property type="component" value="Unassembled WGS sequence"/>
</dbReference>
<dbReference type="Gene3D" id="2.60.120.10">
    <property type="entry name" value="Jelly Rolls"/>
    <property type="match status" value="1"/>
</dbReference>
<proteinExistence type="predicted"/>
<dbReference type="SUPFAM" id="SSF51182">
    <property type="entry name" value="RmlC-like cupins"/>
    <property type="match status" value="1"/>
</dbReference>
<keyword evidence="3" id="KW-1185">Reference proteome</keyword>
<dbReference type="AlphaFoldDB" id="A0A2P8FYD8"/>
<reference evidence="2 3" key="1">
    <citation type="submission" date="2018-03" db="EMBL/GenBank/DDBJ databases">
        <title>Genomic Encyclopedia of Archaeal and Bacterial Type Strains, Phase II (KMG-II): from individual species to whole genera.</title>
        <authorList>
            <person name="Goeker M."/>
        </authorList>
    </citation>
    <scope>NUCLEOTIDE SEQUENCE [LARGE SCALE GENOMIC DNA]</scope>
    <source>
        <strain evidence="2 3">DSM 29057</strain>
    </source>
</reference>
<dbReference type="InterPro" id="IPR014710">
    <property type="entry name" value="RmlC-like_jellyroll"/>
</dbReference>
<dbReference type="InterPro" id="IPR052535">
    <property type="entry name" value="Bacilysin_H2HPP_isomerase"/>
</dbReference>
<organism evidence="2 3">
    <name type="scientific">Dyadobacter jiangsuensis</name>
    <dbReference type="NCBI Taxonomy" id="1591085"/>
    <lineage>
        <taxon>Bacteria</taxon>
        <taxon>Pseudomonadati</taxon>
        <taxon>Bacteroidota</taxon>
        <taxon>Cytophagia</taxon>
        <taxon>Cytophagales</taxon>
        <taxon>Spirosomataceae</taxon>
        <taxon>Dyadobacter</taxon>
    </lineage>
</organism>
<dbReference type="Pfam" id="PF07883">
    <property type="entry name" value="Cupin_2"/>
    <property type="match status" value="1"/>
</dbReference>
<dbReference type="PANTHER" id="PTHR40112">
    <property type="entry name" value="H2HPP ISOMERASE"/>
    <property type="match status" value="1"/>
</dbReference>
<feature type="domain" description="Cupin type-2" evidence="1">
    <location>
        <begin position="41"/>
        <end position="98"/>
    </location>
</feature>
<dbReference type="EMBL" id="PYAS01000009">
    <property type="protein sequence ID" value="PSL26740.1"/>
    <property type="molecule type" value="Genomic_DNA"/>
</dbReference>
<dbReference type="PANTHER" id="PTHR40112:SF1">
    <property type="entry name" value="H2HPP ISOMERASE"/>
    <property type="match status" value="1"/>
</dbReference>
<accession>A0A2P8FYD8</accession>
<evidence type="ECO:0000259" key="1">
    <source>
        <dbReference type="Pfam" id="PF07883"/>
    </source>
</evidence>
<gene>
    <name evidence="2" type="ORF">CLV60_109232</name>
</gene>
<dbReference type="InterPro" id="IPR025499">
    <property type="entry name" value="KdgF"/>
</dbReference>
<dbReference type="CDD" id="cd02238">
    <property type="entry name" value="cupin_KdgF"/>
    <property type="match status" value="1"/>
</dbReference>
<name>A0A2P8FYD8_9BACT</name>
<protein>
    <submittedName>
        <fullName evidence="2">Cupin domain-containing protein</fullName>
    </submittedName>
</protein>
<sequence>MMEALKAREFVSDSEIAWEDLGGGLKRKIMAYDDNLMMVKVAFEQGGIGTLHNHFHTQMSYVESGEFEITIGERKQVLRQGDVYYIPPHVVHGALCLSAGMLVDIFTPMREDFVHISKP</sequence>
<dbReference type="InterPro" id="IPR011051">
    <property type="entry name" value="RmlC_Cupin_sf"/>
</dbReference>